<proteinExistence type="predicted"/>
<gene>
    <name evidence="2" type="ORF">CTEN210_00415</name>
</gene>
<sequence length="325" mass="36528">MSESFLPNETNEKAPLQEQNLENGLSSSATQHAKKQGLRLSLAHARASLAFASIYIKDSTLERIHAPEYKSGVVYLYKNLTGDIMDPNIFLKASGETLALALATGWIISLIFNPEVIKSNPLRDRLGYNNVCVGWDLPPASYFAMVPAAITVYLTLRFAFVSIMKYDLMLENGLFSERKHKLSVLASKLYGLAYCGLPVVLVCTPKQHVWMHTGLFIAVIYTRLAAVLASFWTTKGSLDSVANKIFVGIYSILSIVGPIIVFWQYFLFDVYPGYKERLPGKGFTPSWLMMTMDYSWFLCVVLLPKFLPNEVLIRRKLELVSTIDE</sequence>
<evidence type="ECO:0000256" key="1">
    <source>
        <dbReference type="SAM" id="Phobius"/>
    </source>
</evidence>
<evidence type="ECO:0000313" key="3">
    <source>
        <dbReference type="Proteomes" id="UP001054902"/>
    </source>
</evidence>
<dbReference type="EMBL" id="BLLK01000019">
    <property type="protein sequence ID" value="GFH43941.1"/>
    <property type="molecule type" value="Genomic_DNA"/>
</dbReference>
<reference evidence="2 3" key="1">
    <citation type="journal article" date="2021" name="Sci. Rep.">
        <title>The genome of the diatom Chaetoceros tenuissimus carries an ancient integrated fragment of an extant virus.</title>
        <authorList>
            <person name="Hongo Y."/>
            <person name="Kimura K."/>
            <person name="Takaki Y."/>
            <person name="Yoshida Y."/>
            <person name="Baba S."/>
            <person name="Kobayashi G."/>
            <person name="Nagasaki K."/>
            <person name="Hano T."/>
            <person name="Tomaru Y."/>
        </authorList>
    </citation>
    <scope>NUCLEOTIDE SEQUENCE [LARGE SCALE GENOMIC DNA]</scope>
    <source>
        <strain evidence="2 3">NIES-3715</strain>
    </source>
</reference>
<feature type="transmembrane region" description="Helical" evidence="1">
    <location>
        <begin position="140"/>
        <end position="161"/>
    </location>
</feature>
<dbReference type="Proteomes" id="UP001054902">
    <property type="component" value="Unassembled WGS sequence"/>
</dbReference>
<feature type="transmembrane region" description="Helical" evidence="1">
    <location>
        <begin position="89"/>
        <end position="112"/>
    </location>
</feature>
<accession>A0AAD3CFN7</accession>
<keyword evidence="1" id="KW-0472">Membrane</keyword>
<keyword evidence="1" id="KW-0812">Transmembrane</keyword>
<feature type="transmembrane region" description="Helical" evidence="1">
    <location>
        <begin position="182"/>
        <end position="202"/>
    </location>
</feature>
<dbReference type="AlphaFoldDB" id="A0AAD3CFN7"/>
<feature type="transmembrane region" description="Helical" evidence="1">
    <location>
        <begin position="245"/>
        <end position="266"/>
    </location>
</feature>
<evidence type="ECO:0000313" key="2">
    <source>
        <dbReference type="EMBL" id="GFH43941.1"/>
    </source>
</evidence>
<keyword evidence="1" id="KW-1133">Transmembrane helix</keyword>
<name>A0AAD3CFN7_9STRA</name>
<keyword evidence="3" id="KW-1185">Reference proteome</keyword>
<feature type="transmembrane region" description="Helical" evidence="1">
    <location>
        <begin position="214"/>
        <end position="233"/>
    </location>
</feature>
<organism evidence="2 3">
    <name type="scientific">Chaetoceros tenuissimus</name>
    <dbReference type="NCBI Taxonomy" id="426638"/>
    <lineage>
        <taxon>Eukaryota</taxon>
        <taxon>Sar</taxon>
        <taxon>Stramenopiles</taxon>
        <taxon>Ochrophyta</taxon>
        <taxon>Bacillariophyta</taxon>
        <taxon>Coscinodiscophyceae</taxon>
        <taxon>Chaetocerotophycidae</taxon>
        <taxon>Chaetocerotales</taxon>
        <taxon>Chaetocerotaceae</taxon>
        <taxon>Chaetoceros</taxon>
    </lineage>
</organism>
<feature type="transmembrane region" description="Helical" evidence="1">
    <location>
        <begin position="286"/>
        <end position="307"/>
    </location>
</feature>
<protein>
    <submittedName>
        <fullName evidence="2">Uncharacterized protein</fullName>
    </submittedName>
</protein>
<comment type="caution">
    <text evidence="2">The sequence shown here is derived from an EMBL/GenBank/DDBJ whole genome shotgun (WGS) entry which is preliminary data.</text>
</comment>